<dbReference type="Gene3D" id="3.30.420.40">
    <property type="match status" value="2"/>
</dbReference>
<gene>
    <name evidence="1" type="ORF">AQPW35_12880</name>
</gene>
<dbReference type="RefSeq" id="WP_137731942.1">
    <property type="nucleotide sequence ID" value="NZ_BJCL01000002.1"/>
</dbReference>
<organism evidence="1 2">
    <name type="scientific">Pseudaquabacterium pictum</name>
    <dbReference type="NCBI Taxonomy" id="2315236"/>
    <lineage>
        <taxon>Bacteria</taxon>
        <taxon>Pseudomonadati</taxon>
        <taxon>Pseudomonadota</taxon>
        <taxon>Betaproteobacteria</taxon>
        <taxon>Burkholderiales</taxon>
        <taxon>Sphaerotilaceae</taxon>
        <taxon>Pseudaquabacterium</taxon>
    </lineage>
</organism>
<dbReference type="AlphaFoldDB" id="A0A480APB3"/>
<dbReference type="Gene3D" id="3.30.1490.300">
    <property type="match status" value="1"/>
</dbReference>
<evidence type="ECO:0000313" key="2">
    <source>
        <dbReference type="Proteomes" id="UP000301751"/>
    </source>
</evidence>
<comment type="caution">
    <text evidence="1">The sequence shown here is derived from an EMBL/GenBank/DDBJ whole genome shotgun (WGS) entry which is preliminary data.</text>
</comment>
<evidence type="ECO:0008006" key="3">
    <source>
        <dbReference type="Google" id="ProtNLM"/>
    </source>
</evidence>
<dbReference type="OrthoDB" id="5296002at2"/>
<protein>
    <recommendedName>
        <fullName evidence="3">Agglutinin biogenesis protein MshI</fullName>
    </recommendedName>
</protein>
<evidence type="ECO:0000313" key="1">
    <source>
        <dbReference type="EMBL" id="GCL62207.1"/>
    </source>
</evidence>
<reference evidence="2" key="1">
    <citation type="submission" date="2019-03" db="EMBL/GenBank/DDBJ databases">
        <title>Aquabacterium pictum sp.nov., the first bacteriochlorophyll a-containing freshwater bacterium in the genus Aquabacterium of the class Betaproteobacteria.</title>
        <authorList>
            <person name="Hirose S."/>
            <person name="Tank M."/>
            <person name="Hara E."/>
            <person name="Tamaki H."/>
            <person name="Takaichi S."/>
            <person name="Haruta S."/>
            <person name="Hanada S."/>
        </authorList>
    </citation>
    <scope>NUCLEOTIDE SEQUENCE [LARGE SCALE GENOMIC DNA]</scope>
    <source>
        <strain evidence="2">W35</strain>
    </source>
</reference>
<dbReference type="EMBL" id="BJCL01000002">
    <property type="protein sequence ID" value="GCL62207.1"/>
    <property type="molecule type" value="Genomic_DNA"/>
</dbReference>
<dbReference type="Proteomes" id="UP000301751">
    <property type="component" value="Unassembled WGS sequence"/>
</dbReference>
<sequence>MFGLSRGGLQPGWIACAPAGADATFALVQPGGAEGRPAVRWTATAPWARPLAALQRLRRQHALHRHRCVAVLQRHQYQCITMDAPADVPRADWAAAVRWQLKDTVDFPVDSAAVDVLAVPEGTSYRAQQQLIAVAAAEAQVRPLVECAVDAGAPWQAIDITETALRNLSALVEPEGRAQALLHCQRGHATLVVTHGGELLSSRQMELDLLLDDDADPDLRSAGHEQAGLELQRTLDGVERAFGQVTLARLLVTPMPGLHALCDHLGPLLYVPVAPLDLTEALDWSAVPGLLDDPVLLNQQLCAIGAALRPH</sequence>
<proteinExistence type="predicted"/>
<name>A0A480APB3_9BURK</name>
<keyword evidence="2" id="KW-1185">Reference proteome</keyword>
<accession>A0A480APB3</accession>